<dbReference type="EMBL" id="JBFXLS010000086">
    <property type="protein sequence ID" value="KAL2818153.1"/>
    <property type="molecule type" value="Genomic_DNA"/>
</dbReference>
<gene>
    <name evidence="1" type="ORF">BDW59DRAFT_165601</name>
</gene>
<proteinExistence type="predicted"/>
<dbReference type="Pfam" id="PF21858">
    <property type="entry name" value="DUF6914"/>
    <property type="match status" value="1"/>
</dbReference>
<comment type="caution">
    <text evidence="1">The sequence shown here is derived from an EMBL/GenBank/DDBJ whole genome shotgun (WGS) entry which is preliminary data.</text>
</comment>
<dbReference type="Proteomes" id="UP001610335">
    <property type="component" value="Unassembled WGS sequence"/>
</dbReference>
<evidence type="ECO:0000313" key="2">
    <source>
        <dbReference type="Proteomes" id="UP001610335"/>
    </source>
</evidence>
<evidence type="ECO:0000313" key="1">
    <source>
        <dbReference type="EMBL" id="KAL2818153.1"/>
    </source>
</evidence>
<accession>A0ABR4HRN4</accession>
<dbReference type="InterPro" id="IPR054208">
    <property type="entry name" value="DUF6914"/>
</dbReference>
<keyword evidence="2" id="KW-1185">Reference proteome</keyword>
<organism evidence="1 2">
    <name type="scientific">Aspergillus cavernicola</name>
    <dbReference type="NCBI Taxonomy" id="176166"/>
    <lineage>
        <taxon>Eukaryota</taxon>
        <taxon>Fungi</taxon>
        <taxon>Dikarya</taxon>
        <taxon>Ascomycota</taxon>
        <taxon>Pezizomycotina</taxon>
        <taxon>Eurotiomycetes</taxon>
        <taxon>Eurotiomycetidae</taxon>
        <taxon>Eurotiales</taxon>
        <taxon>Aspergillaceae</taxon>
        <taxon>Aspergillus</taxon>
        <taxon>Aspergillus subgen. Nidulantes</taxon>
    </lineage>
</organism>
<protein>
    <submittedName>
        <fullName evidence="1">Uncharacterized protein</fullName>
    </submittedName>
</protein>
<name>A0ABR4HRN4_9EURO</name>
<reference evidence="1 2" key="1">
    <citation type="submission" date="2024-07" db="EMBL/GenBank/DDBJ databases">
        <title>Section-level genome sequencing and comparative genomics of Aspergillus sections Usti and Cavernicolus.</title>
        <authorList>
            <consortium name="Lawrence Berkeley National Laboratory"/>
            <person name="Nybo J.L."/>
            <person name="Vesth T.C."/>
            <person name="Theobald S."/>
            <person name="Frisvad J.C."/>
            <person name="Larsen T.O."/>
            <person name="Kjaerboelling I."/>
            <person name="Rothschild-Mancinelli K."/>
            <person name="Lyhne E.K."/>
            <person name="Kogle M.E."/>
            <person name="Barry K."/>
            <person name="Clum A."/>
            <person name="Na H."/>
            <person name="Ledsgaard L."/>
            <person name="Lin J."/>
            <person name="Lipzen A."/>
            <person name="Kuo A."/>
            <person name="Riley R."/>
            <person name="Mondo S."/>
            <person name="LaButti K."/>
            <person name="Haridas S."/>
            <person name="Pangalinan J."/>
            <person name="Salamov A.A."/>
            <person name="Simmons B.A."/>
            <person name="Magnuson J.K."/>
            <person name="Chen J."/>
            <person name="Drula E."/>
            <person name="Henrissat B."/>
            <person name="Wiebenga A."/>
            <person name="Lubbers R.J."/>
            <person name="Gomes A.C."/>
            <person name="Makela M.R."/>
            <person name="Stajich J."/>
            <person name="Grigoriev I.V."/>
            <person name="Mortensen U.H."/>
            <person name="De vries R.P."/>
            <person name="Baker S.E."/>
            <person name="Andersen M.R."/>
        </authorList>
    </citation>
    <scope>NUCLEOTIDE SEQUENCE [LARGE SCALE GENOMIC DNA]</scope>
    <source>
        <strain evidence="1 2">CBS 600.67</strain>
    </source>
</reference>
<sequence>MRNKPCILITLHPRGKFSLGENRQCLQKAAYHWGILISPKDPNAGVHTHFDVTDSIYIDPHTGEVRDNWRFRERGDSKPILAFLILARVQIAKVPRGVGVGELGRRFSEIPLPRKEVDGDNCVSWVRGAIEMLSKMGALEEGFDVDKVMDDALGFADVCLREGRELGSVLESIRS</sequence>